<dbReference type="InterPro" id="IPR001584">
    <property type="entry name" value="Integrase_cat-core"/>
</dbReference>
<reference evidence="3 4" key="1">
    <citation type="journal article" date="2018" name="BMC Genomics">
        <title>Comparative genome analyses reveal sequence features reflecting distinct modes of host-adaptation between dicot and monocot powdery mildew.</title>
        <authorList>
            <person name="Wu Y."/>
            <person name="Ma X."/>
            <person name="Pan Z."/>
            <person name="Kale S.D."/>
            <person name="Song Y."/>
            <person name="King H."/>
            <person name="Zhang Q."/>
            <person name="Presley C."/>
            <person name="Deng X."/>
            <person name="Wei C.I."/>
            <person name="Xiao S."/>
        </authorList>
    </citation>
    <scope>NUCLEOTIDE SEQUENCE [LARGE SCALE GENOMIC DNA]</scope>
    <source>
        <strain evidence="3">UMSG2</strain>
    </source>
</reference>
<proteinExistence type="predicted"/>
<dbReference type="InterPro" id="IPR050951">
    <property type="entry name" value="Retrovirus_Pol_polyprotein"/>
</dbReference>
<dbReference type="PANTHER" id="PTHR37984">
    <property type="entry name" value="PROTEIN CBG26694"/>
    <property type="match status" value="1"/>
</dbReference>
<name>A0A420H9Z8_9PEZI</name>
<gene>
    <name evidence="3" type="ORF">OnM2_099013</name>
</gene>
<dbReference type="GO" id="GO:0005634">
    <property type="term" value="C:nucleus"/>
    <property type="evidence" value="ECO:0007669"/>
    <property type="project" value="UniProtKB-ARBA"/>
</dbReference>
<evidence type="ECO:0000313" key="3">
    <source>
        <dbReference type="EMBL" id="RKF54264.1"/>
    </source>
</evidence>
<evidence type="ECO:0000256" key="1">
    <source>
        <dbReference type="ARBA" id="ARBA00022884"/>
    </source>
</evidence>
<dbReference type="PANTHER" id="PTHR37984:SF15">
    <property type="entry name" value="INTEGRASE CATALYTIC DOMAIN-CONTAINING PROTEIN"/>
    <property type="match status" value="1"/>
</dbReference>
<dbReference type="GO" id="GO:0003723">
    <property type="term" value="F:RNA binding"/>
    <property type="evidence" value="ECO:0007669"/>
    <property type="project" value="UniProtKB-KW"/>
</dbReference>
<dbReference type="Pfam" id="PF17921">
    <property type="entry name" value="Integrase_H2C2"/>
    <property type="match status" value="1"/>
</dbReference>
<dbReference type="OrthoDB" id="3561256at2759"/>
<keyword evidence="1" id="KW-0694">RNA-binding</keyword>
<dbReference type="InterPro" id="IPR036397">
    <property type="entry name" value="RNaseH_sf"/>
</dbReference>
<dbReference type="Gene3D" id="1.10.340.70">
    <property type="match status" value="1"/>
</dbReference>
<dbReference type="GO" id="GO:0015074">
    <property type="term" value="P:DNA integration"/>
    <property type="evidence" value="ECO:0007669"/>
    <property type="project" value="InterPro"/>
</dbReference>
<keyword evidence="4" id="KW-1185">Reference proteome</keyword>
<organism evidence="3 4">
    <name type="scientific">Erysiphe neolycopersici</name>
    <dbReference type="NCBI Taxonomy" id="212602"/>
    <lineage>
        <taxon>Eukaryota</taxon>
        <taxon>Fungi</taxon>
        <taxon>Dikarya</taxon>
        <taxon>Ascomycota</taxon>
        <taxon>Pezizomycotina</taxon>
        <taxon>Leotiomycetes</taxon>
        <taxon>Erysiphales</taxon>
        <taxon>Erysiphaceae</taxon>
        <taxon>Erysiphe</taxon>
    </lineage>
</organism>
<dbReference type="EMBL" id="MCFK01009912">
    <property type="protein sequence ID" value="RKF54264.1"/>
    <property type="molecule type" value="Genomic_DNA"/>
</dbReference>
<dbReference type="Gene3D" id="3.30.420.10">
    <property type="entry name" value="Ribonuclease H-like superfamily/Ribonuclease H"/>
    <property type="match status" value="1"/>
</dbReference>
<dbReference type="STRING" id="212602.A0A420H9Z8"/>
<dbReference type="PROSITE" id="PS50994">
    <property type="entry name" value="INTEGRASE"/>
    <property type="match status" value="1"/>
</dbReference>
<evidence type="ECO:0000259" key="2">
    <source>
        <dbReference type="PROSITE" id="PS50994"/>
    </source>
</evidence>
<dbReference type="Proteomes" id="UP000286134">
    <property type="component" value="Unassembled WGS sequence"/>
</dbReference>
<comment type="caution">
    <text evidence="3">The sequence shown here is derived from an EMBL/GenBank/DDBJ whole genome shotgun (WGS) entry which is preliminary data.</text>
</comment>
<protein>
    <submittedName>
        <fullName evidence="3">Transposon Tf2-8 polyprotein</fullName>
    </submittedName>
</protein>
<dbReference type="SUPFAM" id="SSF53098">
    <property type="entry name" value="Ribonuclease H-like"/>
    <property type="match status" value="1"/>
</dbReference>
<dbReference type="AlphaFoldDB" id="A0A420H9Z8"/>
<accession>A0A420H9Z8</accession>
<feature type="domain" description="Integrase catalytic" evidence="2">
    <location>
        <begin position="150"/>
        <end position="303"/>
    </location>
</feature>
<dbReference type="InterPro" id="IPR012337">
    <property type="entry name" value="RNaseH-like_sf"/>
</dbReference>
<dbReference type="InterPro" id="IPR041588">
    <property type="entry name" value="Integrase_H2C2"/>
</dbReference>
<sequence length="303" mass="35212">MLNDEDDKILTDRSICLLKSDILVASHVDAAILEDRQYMKALEAVKTNAYKFSIELNLKVSISECSVSNRDRFLFREREWIPEEYYLRTKLIQLAHDSPLSGHPGREISYSLVARQYFWPGMDKDIRRFVEDCDGYAWNKAWCNRRQRFLKPLPILDRIWTEISMDFITKLPISEGCINMIVGTDRLSKGVIADGLEAIDAESVAKWFIKRYLPSHFLPSAIVSDRGTQFTSAFWKRLSDLLRINRQLSTAFSPETDGSTERANEVIETILTQYINWNQTDWLTWITMFVSSICWRDSASQIV</sequence>
<evidence type="ECO:0000313" key="4">
    <source>
        <dbReference type="Proteomes" id="UP000286134"/>
    </source>
</evidence>